<proteinExistence type="predicted"/>
<feature type="transmembrane region" description="Helical" evidence="1">
    <location>
        <begin position="65"/>
        <end position="85"/>
    </location>
</feature>
<keyword evidence="1" id="KW-1133">Transmembrane helix</keyword>
<evidence type="ECO:0000313" key="2">
    <source>
        <dbReference type="EMBL" id="MFD0765568.1"/>
    </source>
</evidence>
<sequence length="218" mass="25536">MNSTVFNIYAFYVVPPTVLIPIAFALLNFNQLTKPLKIIFWYLVFSSAFNLLSIILIQTHHTTLWMLHVYAIVEFMFHSLFYSMFFSKKKRGIFLGLIIGFTALCIVNFLFIQNKIEFNTYTRPLGAIIIIVYSLLFILKQQNDEQSWGGNIYNWINTGILLYFASCLFMFIFSNYLLASPDISRLVWAIHDTILIFEYLLIAVGFYKCRTRQTISLY</sequence>
<dbReference type="Proteomes" id="UP001597073">
    <property type="component" value="Unassembled WGS sequence"/>
</dbReference>
<dbReference type="EMBL" id="JBHTIA010000008">
    <property type="protein sequence ID" value="MFD0765568.1"/>
    <property type="molecule type" value="Genomic_DNA"/>
</dbReference>
<evidence type="ECO:0008006" key="4">
    <source>
        <dbReference type="Google" id="ProtNLM"/>
    </source>
</evidence>
<feature type="transmembrane region" description="Helical" evidence="1">
    <location>
        <begin position="160"/>
        <end position="179"/>
    </location>
</feature>
<keyword evidence="3" id="KW-1185">Reference proteome</keyword>
<accession>A0ABW2ZHE8</accession>
<feature type="transmembrane region" description="Helical" evidence="1">
    <location>
        <begin position="39"/>
        <end position="59"/>
    </location>
</feature>
<dbReference type="RefSeq" id="WP_377142788.1">
    <property type="nucleotide sequence ID" value="NZ_JBHTIA010000008.1"/>
</dbReference>
<organism evidence="2 3">
    <name type="scientific">Mucilaginibacter lutimaris</name>
    <dbReference type="NCBI Taxonomy" id="931629"/>
    <lineage>
        <taxon>Bacteria</taxon>
        <taxon>Pseudomonadati</taxon>
        <taxon>Bacteroidota</taxon>
        <taxon>Sphingobacteriia</taxon>
        <taxon>Sphingobacteriales</taxon>
        <taxon>Sphingobacteriaceae</taxon>
        <taxon>Mucilaginibacter</taxon>
    </lineage>
</organism>
<feature type="transmembrane region" description="Helical" evidence="1">
    <location>
        <begin position="6"/>
        <end position="27"/>
    </location>
</feature>
<feature type="transmembrane region" description="Helical" evidence="1">
    <location>
        <begin position="118"/>
        <end position="139"/>
    </location>
</feature>
<gene>
    <name evidence="2" type="ORF">ACFQZI_11960</name>
</gene>
<evidence type="ECO:0000256" key="1">
    <source>
        <dbReference type="SAM" id="Phobius"/>
    </source>
</evidence>
<keyword evidence="1" id="KW-0812">Transmembrane</keyword>
<name>A0ABW2ZHE8_9SPHI</name>
<keyword evidence="1" id="KW-0472">Membrane</keyword>
<protein>
    <recommendedName>
        <fullName evidence="4">YhhN-like protein</fullName>
    </recommendedName>
</protein>
<comment type="caution">
    <text evidence="2">The sequence shown here is derived from an EMBL/GenBank/DDBJ whole genome shotgun (WGS) entry which is preliminary data.</text>
</comment>
<evidence type="ECO:0000313" key="3">
    <source>
        <dbReference type="Proteomes" id="UP001597073"/>
    </source>
</evidence>
<reference evidence="3" key="1">
    <citation type="journal article" date="2019" name="Int. J. Syst. Evol. Microbiol.">
        <title>The Global Catalogue of Microorganisms (GCM) 10K type strain sequencing project: providing services to taxonomists for standard genome sequencing and annotation.</title>
        <authorList>
            <consortium name="The Broad Institute Genomics Platform"/>
            <consortium name="The Broad Institute Genome Sequencing Center for Infectious Disease"/>
            <person name="Wu L."/>
            <person name="Ma J."/>
        </authorList>
    </citation>
    <scope>NUCLEOTIDE SEQUENCE [LARGE SCALE GENOMIC DNA]</scope>
    <source>
        <strain evidence="3">CCUG 60742</strain>
    </source>
</reference>
<feature type="transmembrane region" description="Helical" evidence="1">
    <location>
        <begin position="185"/>
        <end position="207"/>
    </location>
</feature>
<feature type="transmembrane region" description="Helical" evidence="1">
    <location>
        <begin position="92"/>
        <end position="112"/>
    </location>
</feature>